<reference evidence="2 3" key="2">
    <citation type="journal article" date="2009" name="PLoS ONE">
        <title>The photosynthetic apparatus and its regulation in the aerobic gammaproteobacterium Congregibacter litoralis gen. nov., sp. nov.</title>
        <authorList>
            <person name="Spring S."/>
            <person name="Lunsdorf H."/>
            <person name="Fuchs B.M."/>
            <person name="Tindall B.J."/>
        </authorList>
    </citation>
    <scope>NUCLEOTIDE SEQUENCE [LARGE SCALE GENOMIC DNA]</scope>
    <source>
        <strain evidence="2">KT71</strain>
    </source>
</reference>
<organism evidence="2 3">
    <name type="scientific">Congregibacter litoralis KT71</name>
    <dbReference type="NCBI Taxonomy" id="314285"/>
    <lineage>
        <taxon>Bacteria</taxon>
        <taxon>Pseudomonadati</taxon>
        <taxon>Pseudomonadota</taxon>
        <taxon>Gammaproteobacteria</taxon>
        <taxon>Cellvibrionales</taxon>
        <taxon>Halieaceae</taxon>
        <taxon>Congregibacter</taxon>
    </lineage>
</organism>
<keyword evidence="1" id="KW-0175">Coiled coil</keyword>
<evidence type="ECO:0000313" key="2">
    <source>
        <dbReference type="EMBL" id="EAQ97953.1"/>
    </source>
</evidence>
<dbReference type="STRING" id="314285.KT71_15349"/>
<comment type="caution">
    <text evidence="2">The sequence shown here is derived from an EMBL/GenBank/DDBJ whole genome shotgun (WGS) entry which is preliminary data.</text>
</comment>
<dbReference type="OrthoDB" id="6856769at2"/>
<evidence type="ECO:0000313" key="3">
    <source>
        <dbReference type="Proteomes" id="UP000019205"/>
    </source>
</evidence>
<sequence>MSAKDTEKRLVRLIAEHHLGGGEGKLTIQVVSSWAGISRQAYNKYYKHLTPYVKGARPIEELLTDQADDVQGLLSKSQERIRELEKEVARLHIEQEKEVEKIKDSYITSLMNSDISLMEADETRKRLQKQVLHNDKLIKDKKECEGKLNDAIAMVAKLTQEGGAHNVDGQEVTIIDVDLNPIYRNYLKTGDRDVLEDEKDRALAGVLKKVNKLASVGDAHVVLYVDRFLASFDEFASSYRTSSKGQVIIVRLPIFSRTELRLFAKNIYVKATKEIWIPHCASETVTKAQRKFSFRDVPDVEKEAADHLATPSLNDGFQRVCSYEVRQGD</sequence>
<dbReference type="HOGENOM" id="CLU_843876_0_0_6"/>
<proteinExistence type="predicted"/>
<keyword evidence="3" id="KW-1185">Reference proteome</keyword>
<feature type="coiled-coil region" evidence="1">
    <location>
        <begin position="67"/>
        <end position="101"/>
    </location>
</feature>
<reference evidence="2 3" key="1">
    <citation type="journal article" date="2007" name="Proc. Natl. Acad. Sci. U.S.A.">
        <title>Characterization of a marine gammaproteobacterium capable of aerobic anoxygenic photosynthesis.</title>
        <authorList>
            <person name="Fuchs B.M."/>
            <person name="Spring S."/>
            <person name="Teeling H."/>
            <person name="Quast C."/>
            <person name="Wulf J."/>
            <person name="Schattenhofer M."/>
            <person name="Yan S."/>
            <person name="Ferriera S."/>
            <person name="Johnson J."/>
            <person name="Glockner F.O."/>
            <person name="Amann R."/>
        </authorList>
    </citation>
    <scope>NUCLEOTIDE SEQUENCE [LARGE SCALE GENOMIC DNA]</scope>
    <source>
        <strain evidence="2">KT71</strain>
    </source>
</reference>
<dbReference type="Proteomes" id="UP000019205">
    <property type="component" value="Chromosome"/>
</dbReference>
<name>A4A8F8_9GAMM</name>
<protein>
    <submittedName>
        <fullName evidence="2">Uncharacterized protein</fullName>
    </submittedName>
</protein>
<dbReference type="eggNOG" id="ENOG5032QYC">
    <property type="taxonomic scope" value="Bacteria"/>
</dbReference>
<dbReference type="AlphaFoldDB" id="A4A8F8"/>
<evidence type="ECO:0000256" key="1">
    <source>
        <dbReference type="SAM" id="Coils"/>
    </source>
</evidence>
<dbReference type="RefSeq" id="WP_008295507.1">
    <property type="nucleotide sequence ID" value="NZ_CM002299.1"/>
</dbReference>
<dbReference type="EMBL" id="AAOA02000001">
    <property type="protein sequence ID" value="EAQ97953.1"/>
    <property type="molecule type" value="Genomic_DNA"/>
</dbReference>
<accession>A4A8F8</accession>
<gene>
    <name evidence="2" type="ORF">KT71_15349</name>
</gene>